<reference evidence="1" key="1">
    <citation type="submission" date="2016-03" db="EMBL/GenBank/DDBJ databases">
        <title>Mechanisms controlling the formation of the plant cell surface in tip-growing cells are functionally conserved among land plants.</title>
        <authorList>
            <person name="Honkanen S."/>
            <person name="Jones V.A."/>
            <person name="Morieri G."/>
            <person name="Champion C."/>
            <person name="Hetherington A.J."/>
            <person name="Kelly S."/>
            <person name="Saint-Marcoux D."/>
            <person name="Proust H."/>
            <person name="Prescott H."/>
            <person name="Dolan L."/>
        </authorList>
    </citation>
    <scope>NUCLEOTIDE SEQUENCE [LARGE SCALE GENOMIC DNA]</scope>
    <source>
        <tissue evidence="1">Whole gametophyte</tissue>
    </source>
</reference>
<protein>
    <submittedName>
        <fullName evidence="1">Uncharacterized protein</fullName>
    </submittedName>
</protein>
<dbReference type="EMBL" id="LVLJ01000837">
    <property type="protein sequence ID" value="OAE32398.1"/>
    <property type="molecule type" value="Genomic_DNA"/>
</dbReference>
<sequence>MPKVLGSTRAFHEDIVQLTWSRGADVRTNKENQRWRGRSSHMPCECLRLGYRLAIEELIVVIDPYEDGTPAVGLELDEQDHRDDGDLTFNSESVRVTRDEEKAYVELFKHPRIGKNGYRTVWYRDRKRRNIAMALMQILRLSRPTYMMTWQVGFIERALREDRIHWARIFWIATRQHIGEIPGGFLAYLSPFLINFYRGMNLLTAEENSAFPLRNIAQEGEEVMRANEVDSDLEGEQCISPP</sequence>
<evidence type="ECO:0000313" key="1">
    <source>
        <dbReference type="EMBL" id="OAE32398.1"/>
    </source>
</evidence>
<name>A0A176WGM6_MARPO</name>
<accession>A0A176WGM6</accession>
<dbReference type="AlphaFoldDB" id="A0A176WGM6"/>
<comment type="caution">
    <text evidence="1">The sequence shown here is derived from an EMBL/GenBank/DDBJ whole genome shotgun (WGS) entry which is preliminary data.</text>
</comment>
<keyword evidence="2" id="KW-1185">Reference proteome</keyword>
<gene>
    <name evidence="1" type="ORF">AXG93_3671s1170</name>
</gene>
<evidence type="ECO:0000313" key="2">
    <source>
        <dbReference type="Proteomes" id="UP000077202"/>
    </source>
</evidence>
<dbReference type="Proteomes" id="UP000077202">
    <property type="component" value="Unassembled WGS sequence"/>
</dbReference>
<proteinExistence type="predicted"/>
<organism evidence="1 2">
    <name type="scientific">Marchantia polymorpha subsp. ruderalis</name>
    <dbReference type="NCBI Taxonomy" id="1480154"/>
    <lineage>
        <taxon>Eukaryota</taxon>
        <taxon>Viridiplantae</taxon>
        <taxon>Streptophyta</taxon>
        <taxon>Embryophyta</taxon>
        <taxon>Marchantiophyta</taxon>
        <taxon>Marchantiopsida</taxon>
        <taxon>Marchantiidae</taxon>
        <taxon>Marchantiales</taxon>
        <taxon>Marchantiaceae</taxon>
        <taxon>Marchantia</taxon>
    </lineage>
</organism>